<proteinExistence type="predicted"/>
<protein>
    <submittedName>
        <fullName evidence="1">Uncharacterized protein</fullName>
    </submittedName>
</protein>
<sequence length="307" mass="36412">MIVMNTMIHQTIQMNTSWISVEPDVEEANVIVYYGLAVTKYAPQLLQRDRIESLGYAKNRPINTERVDAIAKYEEEHYAKYDRYDFDGSIIFGRCQESPGVYGSYLILDGQHRLRSCIQLTAQDRIHLTMYFYTFDTDRELHMKYVIVNRSEPVKGIYLDFDQTLREVFKEVERIVSARFPTCIRGERKYRHFMPENIIAEALYESRSVFTQFDDYRELSVEKRASRIAEVLIDYNNGEFRSMFQRPFTKEFKTKYGHDTVKAINETAIAYCEKKRGFYMGFVQTRYKRYIEAAFEHAMNSVLAYVY</sequence>
<accession>A0A6C0M053</accession>
<name>A0A6C0M053_9ZZZZ</name>
<dbReference type="EMBL" id="MN740610">
    <property type="protein sequence ID" value="QHU35678.1"/>
    <property type="molecule type" value="Genomic_DNA"/>
</dbReference>
<evidence type="ECO:0000313" key="1">
    <source>
        <dbReference type="EMBL" id="QHU35678.1"/>
    </source>
</evidence>
<organism evidence="1">
    <name type="scientific">viral metagenome</name>
    <dbReference type="NCBI Taxonomy" id="1070528"/>
    <lineage>
        <taxon>unclassified sequences</taxon>
        <taxon>metagenomes</taxon>
        <taxon>organismal metagenomes</taxon>
    </lineage>
</organism>
<reference evidence="1" key="1">
    <citation type="journal article" date="2020" name="Nature">
        <title>Giant virus diversity and host interactions through global metagenomics.</title>
        <authorList>
            <person name="Schulz F."/>
            <person name="Roux S."/>
            <person name="Paez-Espino D."/>
            <person name="Jungbluth S."/>
            <person name="Walsh D.A."/>
            <person name="Denef V.J."/>
            <person name="McMahon K.D."/>
            <person name="Konstantinidis K.T."/>
            <person name="Eloe-Fadrosh E.A."/>
            <person name="Kyrpides N.C."/>
            <person name="Woyke T."/>
        </authorList>
    </citation>
    <scope>NUCLEOTIDE SEQUENCE</scope>
    <source>
        <strain evidence="1">GVMAG-S-1029409-49</strain>
    </source>
</reference>
<dbReference type="AlphaFoldDB" id="A0A6C0M053"/>